<keyword evidence="8" id="KW-1185">Reference proteome</keyword>
<dbReference type="SUPFAM" id="SSF50370">
    <property type="entry name" value="Ricin B-like lectins"/>
    <property type="match status" value="1"/>
</dbReference>
<evidence type="ECO:0000256" key="1">
    <source>
        <dbReference type="ARBA" id="ARBA00009865"/>
    </source>
</evidence>
<dbReference type="InterPro" id="IPR000772">
    <property type="entry name" value="Ricin_B_lectin"/>
</dbReference>
<dbReference type="PANTHER" id="PTHR22925:SF3">
    <property type="entry name" value="GLYCOSYL HYDROLASE FAMILY PROTEIN 43"/>
    <property type="match status" value="1"/>
</dbReference>
<proteinExistence type="inferred from homology"/>
<feature type="chain" id="PRO_5040791172" evidence="5">
    <location>
        <begin position="24"/>
        <end position="456"/>
    </location>
</feature>
<dbReference type="GO" id="GO:0005975">
    <property type="term" value="P:carbohydrate metabolic process"/>
    <property type="evidence" value="ECO:0007669"/>
    <property type="project" value="InterPro"/>
</dbReference>
<dbReference type="PANTHER" id="PTHR22925">
    <property type="entry name" value="GLYCOSYL HYDROLASE 43 FAMILY MEMBER"/>
    <property type="match status" value="1"/>
</dbReference>
<dbReference type="CDD" id="cd18821">
    <property type="entry name" value="GH43_Pc3Gal43A-like"/>
    <property type="match status" value="1"/>
</dbReference>
<feature type="signal peptide" evidence="5">
    <location>
        <begin position="1"/>
        <end position="23"/>
    </location>
</feature>
<dbReference type="InterPro" id="IPR035992">
    <property type="entry name" value="Ricin_B-like_lectins"/>
</dbReference>
<reference evidence="7" key="1">
    <citation type="submission" date="2021-05" db="EMBL/GenBank/DDBJ databases">
        <authorList>
            <person name="Arsene-Ploetze F."/>
        </authorList>
    </citation>
    <scope>NUCLEOTIDE SEQUENCE</scope>
    <source>
        <strain evidence="7">DSM 42138</strain>
    </source>
</reference>
<protein>
    <submittedName>
        <fullName evidence="7">Glycosyl hydrolases family 43</fullName>
    </submittedName>
</protein>
<comment type="similarity">
    <text evidence="1 4">Belongs to the glycosyl hydrolase 43 family.</text>
</comment>
<evidence type="ECO:0000259" key="6">
    <source>
        <dbReference type="SMART" id="SM00458"/>
    </source>
</evidence>
<organism evidence="7 8">
    <name type="scientific">Actinacidiphila cocklensis</name>
    <dbReference type="NCBI Taxonomy" id="887465"/>
    <lineage>
        <taxon>Bacteria</taxon>
        <taxon>Bacillati</taxon>
        <taxon>Actinomycetota</taxon>
        <taxon>Actinomycetes</taxon>
        <taxon>Kitasatosporales</taxon>
        <taxon>Streptomycetaceae</taxon>
        <taxon>Actinacidiphila</taxon>
    </lineage>
</organism>
<accession>A0A9W4DRD6</accession>
<evidence type="ECO:0000256" key="3">
    <source>
        <dbReference type="ARBA" id="ARBA00023295"/>
    </source>
</evidence>
<gene>
    <name evidence="7" type="ORF">SCOCK_150123</name>
</gene>
<dbReference type="PROSITE" id="PS50231">
    <property type="entry name" value="RICIN_B_LECTIN"/>
    <property type="match status" value="1"/>
</dbReference>
<dbReference type="Pfam" id="PF00652">
    <property type="entry name" value="Ricin_B_lectin"/>
    <property type="match status" value="1"/>
</dbReference>
<dbReference type="CDD" id="cd23418">
    <property type="entry name" value="beta-trefoil_Ricin_XLN-like"/>
    <property type="match status" value="1"/>
</dbReference>
<name>A0A9W4DRD6_9ACTN</name>
<feature type="domain" description="Ricin B lectin" evidence="6">
    <location>
        <begin position="327"/>
        <end position="456"/>
    </location>
</feature>
<keyword evidence="2 4" id="KW-0378">Hydrolase</keyword>
<evidence type="ECO:0000313" key="8">
    <source>
        <dbReference type="Proteomes" id="UP001152519"/>
    </source>
</evidence>
<evidence type="ECO:0000256" key="5">
    <source>
        <dbReference type="SAM" id="SignalP"/>
    </source>
</evidence>
<dbReference type="Gene3D" id="2.80.10.50">
    <property type="match status" value="1"/>
</dbReference>
<evidence type="ECO:0000256" key="2">
    <source>
        <dbReference type="ARBA" id="ARBA00022801"/>
    </source>
</evidence>
<dbReference type="EMBL" id="CAJSLV010000043">
    <property type="protein sequence ID" value="CAG6392151.1"/>
    <property type="molecule type" value="Genomic_DNA"/>
</dbReference>
<dbReference type="GO" id="GO:0004553">
    <property type="term" value="F:hydrolase activity, hydrolyzing O-glycosyl compounds"/>
    <property type="evidence" value="ECO:0007669"/>
    <property type="project" value="InterPro"/>
</dbReference>
<dbReference type="SUPFAM" id="SSF75005">
    <property type="entry name" value="Arabinanase/levansucrase/invertase"/>
    <property type="match status" value="1"/>
</dbReference>
<evidence type="ECO:0000256" key="4">
    <source>
        <dbReference type="RuleBase" id="RU361187"/>
    </source>
</evidence>
<dbReference type="RefSeq" id="WP_251486251.1">
    <property type="nucleotide sequence ID" value="NZ_CAJSLV010000043.1"/>
</dbReference>
<dbReference type="InterPro" id="IPR006710">
    <property type="entry name" value="Glyco_hydro_43"/>
</dbReference>
<dbReference type="Proteomes" id="UP001152519">
    <property type="component" value="Unassembled WGS sequence"/>
</dbReference>
<dbReference type="InterPro" id="IPR023296">
    <property type="entry name" value="Glyco_hydro_beta-prop_sf"/>
</dbReference>
<sequence>MKRACAILMVLLGFLAAAQPAQAAAVTQNPGTVWSDTAGNIIQAHGGGLIKDGSTYYWLGEDKTDGSPFQNVKCYSSTDLKNWTFVGNVLTRQSSGDLGPNRVVERPHVIYNSSTKQYVMYMHIDDSNYSERKAGVATSSSVCGAYSYRGSFKPLGHDSLDDNLFLDGTTAYFMSEDRSNTQLQIYRLSSDFLSVSSLVKTLPQYEAPAMAKIGGTYYVFGSHLTGWSTNDNQYATATSITGTWSSWRSFAPSGTSTCNSQTTSIQPVAGSSTTSYVFMGDRWNSGNLSDSRYIWEPLTVSGSTASITCLGSWTIDAQTGTTSSAGGSGTTELRGTASGRCLDVPNGTTANDTQTEIWDCNAGANQLWTLNSSKELVVYGNKCLDASGAGTSPGTAVIIYDCHGATNQQWNINSNGTVTNVASGLCLDVAGASTANGALVDLWNCNGGSNQQWTRQ</sequence>
<dbReference type="SMART" id="SM00458">
    <property type="entry name" value="RICIN"/>
    <property type="match status" value="1"/>
</dbReference>
<dbReference type="Gene3D" id="2.115.10.20">
    <property type="entry name" value="Glycosyl hydrolase domain, family 43"/>
    <property type="match status" value="1"/>
</dbReference>
<dbReference type="AlphaFoldDB" id="A0A9W4DRD6"/>
<keyword evidence="5" id="KW-0732">Signal</keyword>
<evidence type="ECO:0000313" key="7">
    <source>
        <dbReference type="EMBL" id="CAG6392151.1"/>
    </source>
</evidence>
<comment type="caution">
    <text evidence="7">The sequence shown here is derived from an EMBL/GenBank/DDBJ whole genome shotgun (WGS) entry which is preliminary data.</text>
</comment>
<keyword evidence="3 4" id="KW-0326">Glycosidase</keyword>
<dbReference type="Pfam" id="PF04616">
    <property type="entry name" value="Glyco_hydro_43"/>
    <property type="match status" value="1"/>
</dbReference>